<organism evidence="2 3">
    <name type="scientific">Sinosporangium album</name>
    <dbReference type="NCBI Taxonomy" id="504805"/>
    <lineage>
        <taxon>Bacteria</taxon>
        <taxon>Bacillati</taxon>
        <taxon>Actinomycetota</taxon>
        <taxon>Actinomycetes</taxon>
        <taxon>Streptosporangiales</taxon>
        <taxon>Streptosporangiaceae</taxon>
        <taxon>Sinosporangium</taxon>
    </lineage>
</organism>
<dbReference type="GO" id="GO:0006313">
    <property type="term" value="P:DNA transposition"/>
    <property type="evidence" value="ECO:0007669"/>
    <property type="project" value="InterPro"/>
</dbReference>
<name>A0A1G8G846_9ACTN</name>
<dbReference type="AlphaFoldDB" id="A0A1G8G846"/>
<sequence>MSAAVDQLRAQGVPVKDEDVARLSPLGHAHINFLGRYAITASAPTQGLRDLGQIPDLPDEADRDWA</sequence>
<dbReference type="GO" id="GO:0004803">
    <property type="term" value="F:transposase activity"/>
    <property type="evidence" value="ECO:0007669"/>
    <property type="project" value="InterPro"/>
</dbReference>
<reference evidence="2 3" key="1">
    <citation type="submission" date="2016-10" db="EMBL/GenBank/DDBJ databases">
        <authorList>
            <person name="de Groot N.N."/>
        </authorList>
    </citation>
    <scope>NUCLEOTIDE SEQUENCE [LARGE SCALE GENOMIC DNA]</scope>
    <source>
        <strain evidence="2 3">CPCC 201354</strain>
    </source>
</reference>
<dbReference type="Proteomes" id="UP000198923">
    <property type="component" value="Unassembled WGS sequence"/>
</dbReference>
<evidence type="ECO:0000259" key="1">
    <source>
        <dbReference type="Pfam" id="PF01526"/>
    </source>
</evidence>
<dbReference type="RefSeq" id="WP_420820033.1">
    <property type="nucleotide sequence ID" value="NZ_FNCN01000026.1"/>
</dbReference>
<proteinExistence type="predicted"/>
<feature type="domain" description="Tn3 transposase DDE" evidence="1">
    <location>
        <begin position="1"/>
        <end position="37"/>
    </location>
</feature>
<accession>A0A1G8G846</accession>
<evidence type="ECO:0000313" key="2">
    <source>
        <dbReference type="EMBL" id="SDH90574.1"/>
    </source>
</evidence>
<dbReference type="EMBL" id="FNCN01000026">
    <property type="protein sequence ID" value="SDH90574.1"/>
    <property type="molecule type" value="Genomic_DNA"/>
</dbReference>
<dbReference type="Pfam" id="PF01526">
    <property type="entry name" value="DDE_Tnp_Tn3"/>
    <property type="match status" value="1"/>
</dbReference>
<evidence type="ECO:0000313" key="3">
    <source>
        <dbReference type="Proteomes" id="UP000198923"/>
    </source>
</evidence>
<dbReference type="InterPro" id="IPR002513">
    <property type="entry name" value="Tn3_Tnp_DDE_dom"/>
</dbReference>
<keyword evidence="3" id="KW-1185">Reference proteome</keyword>
<protein>
    <submittedName>
        <fullName evidence="2">Tn3 transposase DDE domain-containing protein</fullName>
    </submittedName>
</protein>
<gene>
    <name evidence="2" type="ORF">SAMN05421505_12612</name>
</gene>